<reference evidence="1 2" key="1">
    <citation type="submission" date="2016-04" db="EMBL/GenBank/DDBJ databases">
        <title>Comparative genomics of Morganella phages MP1 and MP2 define new clades among the T4 and T7-like Viruses.</title>
        <authorList>
            <person name="Pinto G."/>
            <person name="Oliveira A."/>
            <person name="Malgorzata L."/>
            <person name="Kropinski A."/>
            <person name="Azeredo J."/>
        </authorList>
    </citation>
    <scope>NUCLEOTIDE SEQUENCE [LARGE SCALE GENOMIC DNA]</scope>
</reference>
<dbReference type="KEGG" id="vg:29059447"/>
<accession>A0A192YAE4</accession>
<organism evidence="1 2">
    <name type="scientific">Morganella phage vB_MmoM_MP1</name>
    <dbReference type="NCBI Taxonomy" id="1852628"/>
    <lineage>
        <taxon>Viruses</taxon>
        <taxon>Duplodnaviria</taxon>
        <taxon>Heunggongvirae</taxon>
        <taxon>Uroviricota</taxon>
        <taxon>Caudoviricetes</taxon>
        <taxon>Pantevenvirales</taxon>
        <taxon>Straboviridae</taxon>
        <taxon>Gualtarvirus</taxon>
        <taxon>Gualtarvirus mp1</taxon>
    </lineage>
</organism>
<dbReference type="Proteomes" id="UP000203816">
    <property type="component" value="Segment"/>
</dbReference>
<dbReference type="OrthoDB" id="28070at10239"/>
<dbReference type="EMBL" id="KX078569">
    <property type="protein sequence ID" value="ANM46512.1"/>
    <property type="molecule type" value="Genomic_DNA"/>
</dbReference>
<evidence type="ECO:0000313" key="1">
    <source>
        <dbReference type="EMBL" id="ANM46512.1"/>
    </source>
</evidence>
<gene>
    <name evidence="1" type="ORF">MP1_gp0093</name>
</gene>
<dbReference type="RefSeq" id="YP_009279951.1">
    <property type="nucleotide sequence ID" value="NC_031020.1"/>
</dbReference>
<dbReference type="GeneID" id="29059447"/>
<name>A0A192YAE4_9CAUD</name>
<proteinExistence type="predicted"/>
<protein>
    <submittedName>
        <fullName evidence="1">Uncharacterized protein</fullName>
    </submittedName>
</protein>
<sequence length="148" mass="17105">MRKYIFCLLLICFSASAWYPVEGYHNERLFGIKGVLTENAGLKKANAELVWYPYKRMFGVTFYSLIDHSDEVAFTNGKFMISGCNRMISGDILGPQLIINKYEVTKLARIFRVCNDEIELKVVDNQGHYGTYRIDGHNKMDFKELKAK</sequence>
<evidence type="ECO:0000313" key="2">
    <source>
        <dbReference type="Proteomes" id="UP000203816"/>
    </source>
</evidence>
<keyword evidence="2" id="KW-1185">Reference proteome</keyword>